<evidence type="ECO:0000313" key="2">
    <source>
        <dbReference type="EMBL" id="ABZ72388.1"/>
    </source>
</evidence>
<dbReference type="GO" id="GO:0016788">
    <property type="term" value="F:hydrolase activity, acting on ester bonds"/>
    <property type="evidence" value="ECO:0007669"/>
    <property type="project" value="InterPro"/>
</dbReference>
<dbReference type="InterPro" id="IPR008947">
    <property type="entry name" value="PLipase_C/P1_nuclease_dom_sf"/>
</dbReference>
<feature type="chain" id="PRO_5002755871" description="S1/P1 Nuclease" evidence="1">
    <location>
        <begin position="32"/>
        <end position="348"/>
    </location>
</feature>
<dbReference type="HOGENOM" id="CLU_053114_1_0_5"/>
<proteinExistence type="predicted"/>
<dbReference type="EMBL" id="CP000927">
    <property type="protein sequence ID" value="ABZ72388.1"/>
    <property type="molecule type" value="Genomic_DNA"/>
</dbReference>
<feature type="signal peptide" evidence="1">
    <location>
        <begin position="1"/>
        <end position="31"/>
    </location>
</feature>
<sequence length="348" mass="38122" precursor="true">MKPIAPLSLGRLFVSAALVAAMAAPAGSAFAWGAWGHRMVGVVAAESFPSDIPAFLRTPEAVAAIGEYAREPDRWKGSGKIHDTDRDAAHFLDVDDEGKMYGGPKFSVETLPPTRADYEKALAAVGHDSWNAGYLPYSIIDGYQQLVKDFTYWRILQTVTKTEKDKIRKAYYVADLKRREELLVRDLGVWAHYVGDASQPLHLSVHYNGWGDYPNPNGYTQSKATHGNFEGPLVKAVAVNADVEKLVPAYKDCGCSIETRTVSYLTTTVGFVEPLYKLEKEGGLVATDPRAKAFVDERLAAGATQLRDMVVDAWKASASGKIGYRPETTVDDVISGKADPWIDIYGKD</sequence>
<dbReference type="STRING" id="366602.Caul_3261"/>
<dbReference type="OrthoDB" id="267579at2"/>
<evidence type="ECO:0008006" key="3">
    <source>
        <dbReference type="Google" id="ProtNLM"/>
    </source>
</evidence>
<keyword evidence="1" id="KW-0732">Signal</keyword>
<dbReference type="SUPFAM" id="SSF48537">
    <property type="entry name" value="Phospholipase C/P1 nuclease"/>
    <property type="match status" value="1"/>
</dbReference>
<evidence type="ECO:0000256" key="1">
    <source>
        <dbReference type="SAM" id="SignalP"/>
    </source>
</evidence>
<dbReference type="AlphaFoldDB" id="B0T3S4"/>
<organism evidence="2">
    <name type="scientific">Caulobacter sp. (strain K31)</name>
    <dbReference type="NCBI Taxonomy" id="366602"/>
    <lineage>
        <taxon>Bacteria</taxon>
        <taxon>Pseudomonadati</taxon>
        <taxon>Pseudomonadota</taxon>
        <taxon>Alphaproteobacteria</taxon>
        <taxon>Caulobacterales</taxon>
        <taxon>Caulobacteraceae</taxon>
        <taxon>Caulobacter</taxon>
    </lineage>
</organism>
<gene>
    <name evidence="2" type="ordered locus">Caul_3261</name>
</gene>
<dbReference type="Gene3D" id="1.10.575.10">
    <property type="entry name" value="P1 Nuclease"/>
    <property type="match status" value="1"/>
</dbReference>
<reference evidence="2" key="1">
    <citation type="submission" date="2008-01" db="EMBL/GenBank/DDBJ databases">
        <title>Complete sequence of chromosome of Caulobacter sp. K31.</title>
        <authorList>
            <consortium name="US DOE Joint Genome Institute"/>
            <person name="Copeland A."/>
            <person name="Lucas S."/>
            <person name="Lapidus A."/>
            <person name="Barry K."/>
            <person name="Glavina del Rio T."/>
            <person name="Dalin E."/>
            <person name="Tice H."/>
            <person name="Pitluck S."/>
            <person name="Bruce D."/>
            <person name="Goodwin L."/>
            <person name="Thompson L.S."/>
            <person name="Brettin T."/>
            <person name="Detter J.C."/>
            <person name="Han C."/>
            <person name="Schmutz J."/>
            <person name="Larimer F."/>
            <person name="Land M."/>
            <person name="Hauser L."/>
            <person name="Kyrpides N."/>
            <person name="Kim E."/>
            <person name="Stephens C."/>
            <person name="Richardson P."/>
        </authorList>
    </citation>
    <scope>NUCLEOTIDE SEQUENCE [LARGE SCALE GENOMIC DNA]</scope>
    <source>
        <strain evidence="2">K31</strain>
    </source>
</reference>
<dbReference type="eggNOG" id="ENOG502Z9BW">
    <property type="taxonomic scope" value="Bacteria"/>
</dbReference>
<accession>B0T3S4</accession>
<dbReference type="KEGG" id="cak:Caul_3261"/>
<protein>
    <recommendedName>
        <fullName evidence="3">S1/P1 Nuclease</fullName>
    </recommendedName>
</protein>
<name>B0T3S4_CAUSK</name>